<comment type="caution">
    <text evidence="1">The sequence shown here is derived from an EMBL/GenBank/DDBJ whole genome shotgun (WGS) entry which is preliminary data.</text>
</comment>
<dbReference type="EMBL" id="JAQQWM010000009">
    <property type="protein sequence ID" value="KAK8048086.1"/>
    <property type="molecule type" value="Genomic_DNA"/>
</dbReference>
<gene>
    <name evidence="1" type="ORF">PG996_016150</name>
</gene>
<sequence>MEIAIRHHDLVDSPDPEPPHRVPVWSTHLPTAIYRSFIIGASLSRAYTEPVFGMMRLWKDYFYDDGVQWVRKVGGSESFSQEHFEYLEGFVAYNMQPAPAAEHETFSPLADWLVQRILSDRAGREALAWKYQEDVGRAWSCRANFEKRDVGPLSPSEYGGFPAFRLSFRSLETDADTLGQQP</sequence>
<reference evidence="1 2" key="1">
    <citation type="submission" date="2023-01" db="EMBL/GenBank/DDBJ databases">
        <title>Analysis of 21 Apiospora genomes using comparative genomics revels a genus with tremendous synthesis potential of carbohydrate active enzymes and secondary metabolites.</title>
        <authorList>
            <person name="Sorensen T."/>
        </authorList>
    </citation>
    <scope>NUCLEOTIDE SEQUENCE [LARGE SCALE GENOMIC DNA]</scope>
    <source>
        <strain evidence="1 2">CBS 83171</strain>
    </source>
</reference>
<accession>A0ABR1TN36</accession>
<name>A0ABR1TN36_9PEZI</name>
<proteinExistence type="predicted"/>
<evidence type="ECO:0000313" key="1">
    <source>
        <dbReference type="EMBL" id="KAK8048086.1"/>
    </source>
</evidence>
<evidence type="ECO:0000313" key="2">
    <source>
        <dbReference type="Proteomes" id="UP001446871"/>
    </source>
</evidence>
<protein>
    <submittedName>
        <fullName evidence="1">Uncharacterized protein</fullName>
    </submittedName>
</protein>
<organism evidence="1 2">
    <name type="scientific">Apiospora saccharicola</name>
    <dbReference type="NCBI Taxonomy" id="335842"/>
    <lineage>
        <taxon>Eukaryota</taxon>
        <taxon>Fungi</taxon>
        <taxon>Dikarya</taxon>
        <taxon>Ascomycota</taxon>
        <taxon>Pezizomycotina</taxon>
        <taxon>Sordariomycetes</taxon>
        <taxon>Xylariomycetidae</taxon>
        <taxon>Amphisphaeriales</taxon>
        <taxon>Apiosporaceae</taxon>
        <taxon>Apiospora</taxon>
    </lineage>
</organism>
<dbReference type="Proteomes" id="UP001446871">
    <property type="component" value="Unassembled WGS sequence"/>
</dbReference>
<keyword evidence="2" id="KW-1185">Reference proteome</keyword>